<evidence type="ECO:0000259" key="10">
    <source>
        <dbReference type="Pfam" id="PF04083"/>
    </source>
</evidence>
<dbReference type="InterPro" id="IPR006693">
    <property type="entry name" value="AB_hydrolase_lipase"/>
</dbReference>
<evidence type="ECO:0000256" key="1">
    <source>
        <dbReference type="ARBA" id="ARBA00010701"/>
    </source>
</evidence>
<evidence type="ECO:0000256" key="3">
    <source>
        <dbReference type="ARBA" id="ARBA00022801"/>
    </source>
</evidence>
<name>A0A8J2PCT7_9HEXA</name>
<evidence type="ECO:0000256" key="4">
    <source>
        <dbReference type="ARBA" id="ARBA00022963"/>
    </source>
</evidence>
<proteinExistence type="inferred from homology"/>
<dbReference type="GO" id="GO:0016042">
    <property type="term" value="P:lipid catabolic process"/>
    <property type="evidence" value="ECO:0007669"/>
    <property type="project" value="UniProtKB-KW"/>
</dbReference>
<dbReference type="Proteomes" id="UP000708208">
    <property type="component" value="Unassembled WGS sequence"/>
</dbReference>
<keyword evidence="3 7" id="KW-0378">Hydrolase</keyword>
<dbReference type="PIRSF" id="PIRSF000862">
    <property type="entry name" value="Steryl_ester_lip"/>
    <property type="match status" value="1"/>
</dbReference>
<evidence type="ECO:0000313" key="12">
    <source>
        <dbReference type="Proteomes" id="UP000708208"/>
    </source>
</evidence>
<evidence type="ECO:0000313" key="11">
    <source>
        <dbReference type="EMBL" id="CAG7824127.1"/>
    </source>
</evidence>
<evidence type="ECO:0000256" key="6">
    <source>
        <dbReference type="ARBA" id="ARBA00023180"/>
    </source>
</evidence>
<dbReference type="InterPro" id="IPR025483">
    <property type="entry name" value="Lipase_euk"/>
</dbReference>
<evidence type="ECO:0000259" key="9">
    <source>
        <dbReference type="Pfam" id="PF00561"/>
    </source>
</evidence>
<dbReference type="Pfam" id="PF00561">
    <property type="entry name" value="Abhydrolase_1"/>
    <property type="match status" value="1"/>
</dbReference>
<keyword evidence="4 7" id="KW-0442">Lipid degradation</keyword>
<gene>
    <name evidence="11" type="ORF">AFUS01_LOCUS34302</name>
</gene>
<dbReference type="GO" id="GO:0016787">
    <property type="term" value="F:hydrolase activity"/>
    <property type="evidence" value="ECO:0007669"/>
    <property type="project" value="UniProtKB-KW"/>
</dbReference>
<evidence type="ECO:0000256" key="8">
    <source>
        <dbReference type="SAM" id="SignalP"/>
    </source>
</evidence>
<evidence type="ECO:0000256" key="7">
    <source>
        <dbReference type="PIRNR" id="PIRNR000862"/>
    </source>
</evidence>
<reference evidence="11" key="1">
    <citation type="submission" date="2021-06" db="EMBL/GenBank/DDBJ databases">
        <authorList>
            <person name="Hodson N. C."/>
            <person name="Mongue J. A."/>
            <person name="Jaron S. K."/>
        </authorList>
    </citation>
    <scope>NUCLEOTIDE SEQUENCE</scope>
</reference>
<dbReference type="AlphaFoldDB" id="A0A8J2PCT7"/>
<feature type="signal peptide" evidence="8">
    <location>
        <begin position="1"/>
        <end position="18"/>
    </location>
</feature>
<keyword evidence="12" id="KW-1185">Reference proteome</keyword>
<dbReference type="Pfam" id="PF04083">
    <property type="entry name" value="Abhydro_lipase"/>
    <property type="match status" value="1"/>
</dbReference>
<feature type="chain" id="PRO_5035214316" description="Lipase" evidence="8">
    <location>
        <begin position="19"/>
        <end position="411"/>
    </location>
</feature>
<dbReference type="PANTHER" id="PTHR11005">
    <property type="entry name" value="LYSOSOMAL ACID LIPASE-RELATED"/>
    <property type="match status" value="1"/>
</dbReference>
<dbReference type="EMBL" id="CAJVCH010531756">
    <property type="protein sequence ID" value="CAG7824127.1"/>
    <property type="molecule type" value="Genomic_DNA"/>
</dbReference>
<feature type="domain" description="Partial AB-hydrolase lipase" evidence="10">
    <location>
        <begin position="50"/>
        <end position="94"/>
    </location>
</feature>
<keyword evidence="5" id="KW-0443">Lipid metabolism</keyword>
<feature type="domain" description="AB hydrolase-1" evidence="9">
    <location>
        <begin position="107"/>
        <end position="362"/>
    </location>
</feature>
<keyword evidence="6" id="KW-0325">Glycoprotein</keyword>
<protein>
    <recommendedName>
        <fullName evidence="7">Lipase</fullName>
    </recommendedName>
</protein>
<dbReference type="InterPro" id="IPR000073">
    <property type="entry name" value="AB_hydrolase_1"/>
</dbReference>
<organism evidence="11 12">
    <name type="scientific">Allacma fusca</name>
    <dbReference type="NCBI Taxonomy" id="39272"/>
    <lineage>
        <taxon>Eukaryota</taxon>
        <taxon>Metazoa</taxon>
        <taxon>Ecdysozoa</taxon>
        <taxon>Arthropoda</taxon>
        <taxon>Hexapoda</taxon>
        <taxon>Collembola</taxon>
        <taxon>Symphypleona</taxon>
        <taxon>Sminthuridae</taxon>
        <taxon>Allacma</taxon>
    </lineage>
</organism>
<dbReference type="OrthoDB" id="9974421at2759"/>
<evidence type="ECO:0000256" key="2">
    <source>
        <dbReference type="ARBA" id="ARBA00022729"/>
    </source>
</evidence>
<dbReference type="FunFam" id="3.40.50.1820:FF:000057">
    <property type="entry name" value="Lipase"/>
    <property type="match status" value="1"/>
</dbReference>
<comment type="caution">
    <text evidence="11">The sequence shown here is derived from an EMBL/GenBank/DDBJ whole genome shotgun (WGS) entry which is preliminary data.</text>
</comment>
<evidence type="ECO:0000256" key="5">
    <source>
        <dbReference type="ARBA" id="ARBA00023098"/>
    </source>
</evidence>
<sequence length="411" mass="47001">MCRIIAFIIFTTLFTSSSLKKSSVKDVVTKKDVKLFEKISNSSGRPVYLIVRHDGYPSEMYNVTTQDGYKINLLRIPYGKSKLNPKILRRPVLIICSYIDPLMACLNLQEDSLPYVLADAGFDVWIGDFRGTNLSSHVKYNKTDSKFWDYSHDEVGYYDIPAFIDYILGLTRRRRLYYVGISYGTQVICVALASRPEYNQKLRKIAFLAPTVVAGHSKSEGLMYSAMLSGLAGDVLGKMPRKFPGVENWGAEYHRLCNSNSTKLQVCPTFYSKQANVLANPEYEDRVKYRNLMAGRRSISVKMYVHFFQQLRNAKFAHYDYGGTENQKRYGTKKPPLYDLKKVCVPSITVYSDGDEFAPPEDAETFYKSLNKTAQGPLIRIKDTNFVHVDIIMNRTARKLAYEPLVSYFNL</sequence>
<comment type="similarity">
    <text evidence="1 7">Belongs to the AB hydrolase superfamily. Lipase family.</text>
</comment>
<accession>A0A8J2PCT7</accession>
<keyword evidence="2 8" id="KW-0732">Signal</keyword>